<dbReference type="InterPro" id="IPR036537">
    <property type="entry name" value="Adaptor_Cbl_N_dom_sf"/>
</dbReference>
<dbReference type="InterPro" id="IPR007111">
    <property type="entry name" value="NACHT_NTPase"/>
</dbReference>
<dbReference type="Gene3D" id="3.40.50.300">
    <property type="entry name" value="P-loop containing nucleotide triphosphate hydrolases"/>
    <property type="match status" value="1"/>
</dbReference>
<accession>A0A8H7CDK4</accession>
<dbReference type="InterPro" id="IPR027417">
    <property type="entry name" value="P-loop_NTPase"/>
</dbReference>
<sequence length="881" mass="98088">MYALEGGRALAETLKNVSDLIPLPFLSSFVSVGIKVLEACQQASTIEENVKDIQERVYSIILVVVNSTMASNERASVELCERIKKFQSVLDGILADLDKIKEQRKLLLLIFRDLNKDRVNICAGRLAKALKEFQLASQLRVETSQIRVEDLLAKIKAEHSTLHPQLDRIEDTDMPSPHHIFYGRESLVNDIISLLRSEETSRVCITGVGGMGKTSVALAVAEQAVVENIFSKEYVFWVPCIEAKSPDLLRRILYAQLRITAKSYDSLEPLVDDLDASKQRRLLLLDNFETPWLSGSGKDQAEIGDILIRLAKLSYIALLVTMTSGFSPGRIQWQHRALQPLDANAARNVFRTKYRDAADGLELSTGPELDRLLTAIGHIPLAITLMATCGGCQGTSPAALLREWESAGTRMMAGDETRSMDETIHLSMERSVVKSNPEALTLLAILSMLPAGTTGQNLSWWAPTVTSLSAAVGTLRKAALIEFESDGYFETSRIFVRPTIQSYMSHQDRIPAEVRNQVHDACYDFVLHHKSIPDDHQFKSDLEAIASEEINVQGLLMEIPVDAPRLHAVDALIAFSLYQSWTKPSTVVASHALEVAQAVYNDPHVVDHDAAARRVAAAYQSLGKSLFMLDRHDEACRYFEEAAARFKNLPSGPDLHCAGEASMELLITWFFIRTKSSSELEMLAQEAQAHLSYDETDEYHVARGLLGFGHFLRWSCRRDEALETLSAAKAIFEHLGCPASTAKCLYNMARAYAGRGRTTEALSAIKDALKNADQSGEVYMIWHTQIAMIKFLVVQRSYQEALTMFPRILSLSQATGSPLTIGQGLELLGYNSAAMMDLPRARAAYEGAQIQFIKIKSTMIGRAEMDEGKFFEMMTPKPWYW</sequence>
<dbReference type="PANTHER" id="PTHR47691">
    <property type="entry name" value="REGULATOR-RELATED"/>
    <property type="match status" value="1"/>
</dbReference>
<gene>
    <name evidence="2" type="ORF">MSAN_02408500</name>
</gene>
<dbReference type="Pfam" id="PF05729">
    <property type="entry name" value="NACHT"/>
    <property type="match status" value="1"/>
</dbReference>
<evidence type="ECO:0000313" key="3">
    <source>
        <dbReference type="Proteomes" id="UP000623467"/>
    </source>
</evidence>
<protein>
    <recommendedName>
        <fullName evidence="1">NACHT domain-containing protein</fullName>
    </recommendedName>
</protein>
<feature type="domain" description="NACHT" evidence="1">
    <location>
        <begin position="202"/>
        <end position="352"/>
    </location>
</feature>
<dbReference type="SUPFAM" id="SSF52540">
    <property type="entry name" value="P-loop containing nucleoside triphosphate hydrolases"/>
    <property type="match status" value="1"/>
</dbReference>
<dbReference type="OrthoDB" id="1534087at2759"/>
<dbReference type="Proteomes" id="UP000623467">
    <property type="component" value="Unassembled WGS sequence"/>
</dbReference>
<comment type="caution">
    <text evidence="2">The sequence shown here is derived from an EMBL/GenBank/DDBJ whole genome shotgun (WGS) entry which is preliminary data.</text>
</comment>
<dbReference type="InterPro" id="IPR011990">
    <property type="entry name" value="TPR-like_helical_dom_sf"/>
</dbReference>
<evidence type="ECO:0000259" key="1">
    <source>
        <dbReference type="Pfam" id="PF05729"/>
    </source>
</evidence>
<dbReference type="PANTHER" id="PTHR47691:SF3">
    <property type="entry name" value="HTH-TYPE TRANSCRIPTIONAL REGULATOR RV0890C-RELATED"/>
    <property type="match status" value="1"/>
</dbReference>
<dbReference type="Pfam" id="PF13374">
    <property type="entry name" value="TPR_10"/>
    <property type="match status" value="1"/>
</dbReference>
<dbReference type="AlphaFoldDB" id="A0A8H7CDK4"/>
<dbReference type="InterPro" id="IPR019734">
    <property type="entry name" value="TPR_rpt"/>
</dbReference>
<evidence type="ECO:0000313" key="2">
    <source>
        <dbReference type="EMBL" id="KAF7333654.1"/>
    </source>
</evidence>
<dbReference type="InterPro" id="IPR059179">
    <property type="entry name" value="MLKL-like_MCAfunc"/>
</dbReference>
<organism evidence="2 3">
    <name type="scientific">Mycena sanguinolenta</name>
    <dbReference type="NCBI Taxonomy" id="230812"/>
    <lineage>
        <taxon>Eukaryota</taxon>
        <taxon>Fungi</taxon>
        <taxon>Dikarya</taxon>
        <taxon>Basidiomycota</taxon>
        <taxon>Agaricomycotina</taxon>
        <taxon>Agaricomycetes</taxon>
        <taxon>Agaricomycetidae</taxon>
        <taxon>Agaricales</taxon>
        <taxon>Marasmiineae</taxon>
        <taxon>Mycenaceae</taxon>
        <taxon>Mycena</taxon>
    </lineage>
</organism>
<dbReference type="Gene3D" id="1.20.930.20">
    <property type="entry name" value="Adaptor protein Cbl, N-terminal domain"/>
    <property type="match status" value="1"/>
</dbReference>
<dbReference type="Pfam" id="PF13424">
    <property type="entry name" value="TPR_12"/>
    <property type="match status" value="1"/>
</dbReference>
<reference evidence="2" key="1">
    <citation type="submission" date="2020-05" db="EMBL/GenBank/DDBJ databases">
        <title>Mycena genomes resolve the evolution of fungal bioluminescence.</title>
        <authorList>
            <person name="Tsai I.J."/>
        </authorList>
    </citation>
    <scope>NUCLEOTIDE SEQUENCE</scope>
    <source>
        <strain evidence="2">160909Yilan</strain>
    </source>
</reference>
<dbReference type="CDD" id="cd21037">
    <property type="entry name" value="MLKL_NTD"/>
    <property type="match status" value="1"/>
</dbReference>
<proteinExistence type="predicted"/>
<dbReference type="GO" id="GO:0007166">
    <property type="term" value="P:cell surface receptor signaling pathway"/>
    <property type="evidence" value="ECO:0007669"/>
    <property type="project" value="InterPro"/>
</dbReference>
<name>A0A8H7CDK4_9AGAR</name>
<dbReference type="SUPFAM" id="SSF48452">
    <property type="entry name" value="TPR-like"/>
    <property type="match status" value="1"/>
</dbReference>
<dbReference type="Gene3D" id="1.25.40.10">
    <property type="entry name" value="Tetratricopeptide repeat domain"/>
    <property type="match status" value="1"/>
</dbReference>
<dbReference type="EMBL" id="JACAZH010000052">
    <property type="protein sequence ID" value="KAF7333654.1"/>
    <property type="molecule type" value="Genomic_DNA"/>
</dbReference>
<dbReference type="SMART" id="SM00028">
    <property type="entry name" value="TPR"/>
    <property type="match status" value="3"/>
</dbReference>
<keyword evidence="3" id="KW-1185">Reference proteome</keyword>